<dbReference type="Pfam" id="PF02447">
    <property type="entry name" value="GntP_permease"/>
    <property type="match status" value="2"/>
</dbReference>
<feature type="transmembrane region" description="Helical" evidence="1">
    <location>
        <begin position="124"/>
        <end position="143"/>
    </location>
</feature>
<feature type="transmembrane region" description="Helical" evidence="1">
    <location>
        <begin position="308"/>
        <end position="328"/>
    </location>
</feature>
<feature type="transmembrane region" description="Helical" evidence="1">
    <location>
        <begin position="366"/>
        <end position="389"/>
    </location>
</feature>
<dbReference type="GO" id="GO:0015128">
    <property type="term" value="F:gluconate transmembrane transporter activity"/>
    <property type="evidence" value="ECO:0007669"/>
    <property type="project" value="InterPro"/>
</dbReference>
<keyword evidence="1" id="KW-1133">Transmembrane helix</keyword>
<dbReference type="InterPro" id="IPR003474">
    <property type="entry name" value="Glcn_transporter"/>
</dbReference>
<name>A0A0C2YZB7_PARME</name>
<dbReference type="Proteomes" id="UP000031971">
    <property type="component" value="Unassembled WGS sequence"/>
</dbReference>
<feature type="transmembrane region" description="Helical" evidence="1">
    <location>
        <begin position="25"/>
        <end position="43"/>
    </location>
</feature>
<reference evidence="2 3" key="1">
    <citation type="submission" date="2015-01" db="EMBL/GenBank/DDBJ databases">
        <title>Genome Sequence of Magnetospirillum magnetotacticum Strain MS-1.</title>
        <authorList>
            <person name="Marinov G.K."/>
            <person name="Smalley M.D."/>
            <person name="DeSalvo G."/>
        </authorList>
    </citation>
    <scope>NUCLEOTIDE SEQUENCE [LARGE SCALE GENOMIC DNA]</scope>
    <source>
        <strain evidence="2 3">MS-1</strain>
    </source>
</reference>
<gene>
    <name evidence="2" type="ORF">CCC_01840</name>
</gene>
<protein>
    <submittedName>
        <fullName evidence="2">High-affinity gluconate transporter GntT</fullName>
    </submittedName>
</protein>
<feature type="transmembrane region" description="Helical" evidence="1">
    <location>
        <begin position="211"/>
        <end position="235"/>
    </location>
</feature>
<evidence type="ECO:0000256" key="1">
    <source>
        <dbReference type="SAM" id="Phobius"/>
    </source>
</evidence>
<accession>A0A0C2YZB7</accession>
<sequence length="395" mass="40296">MTSSTAGNPSQAAPRWSGLNLPQPVWLVLLALVIGLASGLNGVEVVRAFSSGFGRILGDFALILLPSFVLAACMARQQLNGADRIAATISPITAAGMVCPDTAYATLASVAERRKLSVAFGSQAGYRLLFPAGPLIVATGLGVNSSSLFVVGLLLIGPVWLAGEVWARYRTAKPLEADGMVGGGLSWSSICPLAPLAVLGGLLLVGSVGDFSALPVVGFLTRPKGALIIAAAVALMETRPEGRRECLDAAMRRTAGLLLVIGAASAFGSMLSNALPLKQMLQPMIASIGVLLVLFIATMIFKLVYGAATATFATVTPILAPLVVGSGISPEAAVFAICLGSFAILPTDSFYWLVRSDALVKDAESSALATMVGGAALQAATGLAVLYALGAVGLV</sequence>
<feature type="transmembrane region" description="Helical" evidence="1">
    <location>
        <begin position="281"/>
        <end position="301"/>
    </location>
</feature>
<dbReference type="EMBL" id="JXSL01000016">
    <property type="protein sequence ID" value="KIM00429.1"/>
    <property type="molecule type" value="Genomic_DNA"/>
</dbReference>
<evidence type="ECO:0000313" key="3">
    <source>
        <dbReference type="Proteomes" id="UP000031971"/>
    </source>
</evidence>
<dbReference type="STRING" id="272627.CCC_01840"/>
<dbReference type="AlphaFoldDB" id="A0A0C2YZB7"/>
<feature type="transmembrane region" description="Helical" evidence="1">
    <location>
        <begin position="334"/>
        <end position="354"/>
    </location>
</feature>
<keyword evidence="1" id="KW-0472">Membrane</keyword>
<evidence type="ECO:0000313" key="2">
    <source>
        <dbReference type="EMBL" id="KIM00429.1"/>
    </source>
</evidence>
<feature type="transmembrane region" description="Helical" evidence="1">
    <location>
        <begin position="149"/>
        <end position="167"/>
    </location>
</feature>
<organism evidence="2 3">
    <name type="scientific">Paramagnetospirillum magnetotacticum MS-1</name>
    <dbReference type="NCBI Taxonomy" id="272627"/>
    <lineage>
        <taxon>Bacteria</taxon>
        <taxon>Pseudomonadati</taxon>
        <taxon>Pseudomonadota</taxon>
        <taxon>Alphaproteobacteria</taxon>
        <taxon>Rhodospirillales</taxon>
        <taxon>Magnetospirillaceae</taxon>
        <taxon>Paramagnetospirillum</taxon>
    </lineage>
</organism>
<proteinExistence type="predicted"/>
<comment type="caution">
    <text evidence="2">The sequence shown here is derived from an EMBL/GenBank/DDBJ whole genome shotgun (WGS) entry which is preliminary data.</text>
</comment>
<feature type="transmembrane region" description="Helical" evidence="1">
    <location>
        <begin position="179"/>
        <end position="205"/>
    </location>
</feature>
<dbReference type="PANTHER" id="PTHR30354:SF11">
    <property type="entry name" value="PERMEASE"/>
    <property type="match status" value="1"/>
</dbReference>
<keyword evidence="1" id="KW-0812">Transmembrane</keyword>
<dbReference type="RefSeq" id="WP_041039515.1">
    <property type="nucleotide sequence ID" value="NZ_JXSL01000016.1"/>
</dbReference>
<keyword evidence="3" id="KW-1185">Reference proteome</keyword>
<dbReference type="GO" id="GO:0005886">
    <property type="term" value="C:plasma membrane"/>
    <property type="evidence" value="ECO:0007669"/>
    <property type="project" value="TreeGrafter"/>
</dbReference>
<feature type="transmembrane region" description="Helical" evidence="1">
    <location>
        <begin position="256"/>
        <end position="275"/>
    </location>
</feature>
<feature type="transmembrane region" description="Helical" evidence="1">
    <location>
        <begin position="55"/>
        <end position="75"/>
    </location>
</feature>
<dbReference type="PANTHER" id="PTHR30354">
    <property type="entry name" value="GNT FAMILY GLUCONATE TRANSPORTER"/>
    <property type="match status" value="1"/>
</dbReference>